<dbReference type="InterPro" id="IPR014284">
    <property type="entry name" value="RNA_pol_sigma-70_dom"/>
</dbReference>
<comment type="caution">
    <text evidence="8">The sequence shown here is derived from an EMBL/GenBank/DDBJ whole genome shotgun (WGS) entry which is preliminary data.</text>
</comment>
<comment type="similarity">
    <text evidence="1">Belongs to the sigma-70 factor family. ECF subfamily.</text>
</comment>
<evidence type="ECO:0000256" key="4">
    <source>
        <dbReference type="ARBA" id="ARBA00023163"/>
    </source>
</evidence>
<sequence length="380" mass="41934">MSSLDVQLAQLVQQAKNGDEKAFSQLVERLSNMVSSIALAITKDIAHSEDVTQKVFIKVWQKLHELKNNGSVLPWVRQLTRYTALNHIRDLGGSHDTAMSNENIEILLAQLADTGASQDKALIQWQQNEVLYHLLESLPDESREVVVLFYREEQNSRVVGSLLGISESLVRKRLQRTRAVLKEQILAQYGKVLLASAPLGMSSALVALSVTASPVAAASTGSMLASSQSQWFIKLFAMFGGAVFGGGMALFANNVSAKRALTYFDDPQVVRRLHKERRQTNIWIVLSTVLMSLAYMYTSGWLMPALSFVFLLVGVTRFVLSMAAANRSRLLKQAEFDDSAYQRLVRQQRNGFLGLGLGALGGACGLIWGLILSGRFSQLL</sequence>
<dbReference type="Pfam" id="PF04542">
    <property type="entry name" value="Sigma70_r2"/>
    <property type="match status" value="1"/>
</dbReference>
<evidence type="ECO:0000256" key="5">
    <source>
        <dbReference type="SAM" id="Phobius"/>
    </source>
</evidence>
<feature type="transmembrane region" description="Helical" evidence="5">
    <location>
        <begin position="281"/>
        <end position="298"/>
    </location>
</feature>
<dbReference type="GO" id="GO:0016987">
    <property type="term" value="F:sigma factor activity"/>
    <property type="evidence" value="ECO:0007669"/>
    <property type="project" value="UniProtKB-KW"/>
</dbReference>
<dbReference type="SUPFAM" id="SSF88659">
    <property type="entry name" value="Sigma3 and sigma4 domains of RNA polymerase sigma factors"/>
    <property type="match status" value="1"/>
</dbReference>
<dbReference type="Pfam" id="PF08281">
    <property type="entry name" value="Sigma70_r4_2"/>
    <property type="match status" value="1"/>
</dbReference>
<proteinExistence type="inferred from homology"/>
<dbReference type="Gene3D" id="1.10.10.10">
    <property type="entry name" value="Winged helix-like DNA-binding domain superfamily/Winged helix DNA-binding domain"/>
    <property type="match status" value="1"/>
</dbReference>
<dbReference type="NCBIfam" id="TIGR02937">
    <property type="entry name" value="sigma70-ECF"/>
    <property type="match status" value="1"/>
</dbReference>
<feature type="transmembrane region" description="Helical" evidence="5">
    <location>
        <begin position="304"/>
        <end position="325"/>
    </location>
</feature>
<evidence type="ECO:0000313" key="9">
    <source>
        <dbReference type="Proteomes" id="UP000093366"/>
    </source>
</evidence>
<protein>
    <recommendedName>
        <fullName evidence="10">RNA polymerase subunit sigma-70</fullName>
    </recommendedName>
</protein>
<evidence type="ECO:0000256" key="3">
    <source>
        <dbReference type="ARBA" id="ARBA00023082"/>
    </source>
</evidence>
<dbReference type="InterPro" id="IPR007627">
    <property type="entry name" value="RNA_pol_sigma70_r2"/>
</dbReference>
<dbReference type="GO" id="GO:0003677">
    <property type="term" value="F:DNA binding"/>
    <property type="evidence" value="ECO:0007669"/>
    <property type="project" value="InterPro"/>
</dbReference>
<feature type="transmembrane region" description="Helical" evidence="5">
    <location>
        <begin position="352"/>
        <end position="371"/>
    </location>
</feature>
<name>A0A1C0TQR6_9GAMM</name>
<dbReference type="InterPro" id="IPR036388">
    <property type="entry name" value="WH-like_DNA-bd_sf"/>
</dbReference>
<gene>
    <name evidence="8" type="ORF">A7985_14780</name>
</gene>
<feature type="domain" description="RNA polymerase sigma-70 region 2" evidence="6">
    <location>
        <begin position="26"/>
        <end position="91"/>
    </location>
</feature>
<dbReference type="Gene3D" id="1.10.1740.10">
    <property type="match status" value="1"/>
</dbReference>
<evidence type="ECO:0000256" key="2">
    <source>
        <dbReference type="ARBA" id="ARBA00023015"/>
    </source>
</evidence>
<evidence type="ECO:0000313" key="8">
    <source>
        <dbReference type="EMBL" id="OCQ21108.1"/>
    </source>
</evidence>
<dbReference type="Proteomes" id="UP000093366">
    <property type="component" value="Unassembled WGS sequence"/>
</dbReference>
<dbReference type="InterPro" id="IPR013325">
    <property type="entry name" value="RNA_pol_sigma_r2"/>
</dbReference>
<feature type="transmembrane region" description="Helical" evidence="5">
    <location>
        <begin position="231"/>
        <end position="252"/>
    </location>
</feature>
<evidence type="ECO:0000256" key="1">
    <source>
        <dbReference type="ARBA" id="ARBA00010641"/>
    </source>
</evidence>
<dbReference type="InterPro" id="IPR013324">
    <property type="entry name" value="RNA_pol_sigma_r3/r4-like"/>
</dbReference>
<dbReference type="CDD" id="cd06171">
    <property type="entry name" value="Sigma70_r4"/>
    <property type="match status" value="1"/>
</dbReference>
<evidence type="ECO:0008006" key="10">
    <source>
        <dbReference type="Google" id="ProtNLM"/>
    </source>
</evidence>
<keyword evidence="4" id="KW-0804">Transcription</keyword>
<dbReference type="GO" id="GO:0006352">
    <property type="term" value="P:DNA-templated transcription initiation"/>
    <property type="evidence" value="ECO:0007669"/>
    <property type="project" value="InterPro"/>
</dbReference>
<dbReference type="EMBL" id="MAUJ01000004">
    <property type="protein sequence ID" value="OCQ21108.1"/>
    <property type="molecule type" value="Genomic_DNA"/>
</dbReference>
<accession>A0A1C0TQR6</accession>
<dbReference type="InterPro" id="IPR039425">
    <property type="entry name" value="RNA_pol_sigma-70-like"/>
</dbReference>
<dbReference type="SUPFAM" id="SSF88946">
    <property type="entry name" value="Sigma2 domain of RNA polymerase sigma factors"/>
    <property type="match status" value="1"/>
</dbReference>
<feature type="domain" description="RNA polymerase sigma factor 70 region 4 type 2" evidence="7">
    <location>
        <begin position="130"/>
        <end position="179"/>
    </location>
</feature>
<dbReference type="PANTHER" id="PTHR43133">
    <property type="entry name" value="RNA POLYMERASE ECF-TYPE SIGMA FACTO"/>
    <property type="match status" value="1"/>
</dbReference>
<evidence type="ECO:0000259" key="7">
    <source>
        <dbReference type="Pfam" id="PF08281"/>
    </source>
</evidence>
<keyword evidence="5" id="KW-1133">Transmembrane helix</keyword>
<keyword evidence="5" id="KW-0812">Transmembrane</keyword>
<organism evidence="8 9">
    <name type="scientific">Pseudoalteromonas luteoviolacea</name>
    <dbReference type="NCBI Taxonomy" id="43657"/>
    <lineage>
        <taxon>Bacteria</taxon>
        <taxon>Pseudomonadati</taxon>
        <taxon>Pseudomonadota</taxon>
        <taxon>Gammaproteobacteria</taxon>
        <taxon>Alteromonadales</taxon>
        <taxon>Pseudoalteromonadaceae</taxon>
        <taxon>Pseudoalteromonas</taxon>
    </lineage>
</organism>
<keyword evidence="5" id="KW-0472">Membrane</keyword>
<reference evidence="9" key="1">
    <citation type="submission" date="2016-07" db="EMBL/GenBank/DDBJ databases">
        <authorList>
            <person name="Florea S."/>
            <person name="Webb J.S."/>
            <person name="Jaromczyk J."/>
            <person name="Schardl C.L."/>
        </authorList>
    </citation>
    <scope>NUCLEOTIDE SEQUENCE [LARGE SCALE GENOMIC DNA]</scope>
    <source>
        <strain evidence="9">IPB1</strain>
    </source>
</reference>
<dbReference type="PANTHER" id="PTHR43133:SF25">
    <property type="entry name" value="RNA POLYMERASE SIGMA FACTOR RFAY-RELATED"/>
    <property type="match status" value="1"/>
</dbReference>
<keyword evidence="2" id="KW-0805">Transcription regulation</keyword>
<feature type="transmembrane region" description="Helical" evidence="5">
    <location>
        <begin position="192"/>
        <end position="211"/>
    </location>
</feature>
<dbReference type="InterPro" id="IPR013249">
    <property type="entry name" value="RNA_pol_sigma70_r4_t2"/>
</dbReference>
<dbReference type="AlphaFoldDB" id="A0A1C0TQR6"/>
<evidence type="ECO:0000259" key="6">
    <source>
        <dbReference type="Pfam" id="PF04542"/>
    </source>
</evidence>
<keyword evidence="3" id="KW-0731">Sigma factor</keyword>